<name>A0A095VSD9_9GAMM</name>
<keyword evidence="7" id="KW-0406">Ion transport</keyword>
<dbReference type="AlphaFoldDB" id="A0A095VSD9"/>
<dbReference type="Pfam" id="PF00593">
    <property type="entry name" value="TonB_dep_Rec_b-barrel"/>
    <property type="match status" value="1"/>
</dbReference>
<evidence type="ECO:0000256" key="10">
    <source>
        <dbReference type="ARBA" id="ARBA00023237"/>
    </source>
</evidence>
<keyword evidence="8 12" id="KW-0798">TonB box</keyword>
<dbReference type="Pfam" id="PF07715">
    <property type="entry name" value="Plug"/>
    <property type="match status" value="1"/>
</dbReference>
<dbReference type="HOGENOM" id="CLU_008287_15_2_6"/>
<dbReference type="SUPFAM" id="SSF56935">
    <property type="entry name" value="Porins"/>
    <property type="match status" value="1"/>
</dbReference>
<keyword evidence="5 11" id="KW-0812">Transmembrane</keyword>
<protein>
    <submittedName>
        <fullName evidence="15">TonB-dependent receptor</fullName>
    </submittedName>
</protein>
<dbReference type="Proteomes" id="UP000029640">
    <property type="component" value="Unassembled WGS sequence"/>
</dbReference>
<dbReference type="Gene3D" id="2.40.170.20">
    <property type="entry name" value="TonB-dependent receptor, beta-barrel domain"/>
    <property type="match status" value="1"/>
</dbReference>
<feature type="domain" description="TonB-dependent receptor-like beta-barrel" evidence="13">
    <location>
        <begin position="302"/>
        <end position="698"/>
    </location>
</feature>
<dbReference type="EMBL" id="AUVB01000028">
    <property type="protein sequence ID" value="KGE04377.1"/>
    <property type="molecule type" value="Genomic_DNA"/>
</dbReference>
<dbReference type="CDD" id="cd01347">
    <property type="entry name" value="ligand_gated_channel"/>
    <property type="match status" value="1"/>
</dbReference>
<organism evidence="15 16">
    <name type="scientific">Pseudohaliea rubra DSM 19751</name>
    <dbReference type="NCBI Taxonomy" id="1265313"/>
    <lineage>
        <taxon>Bacteria</taxon>
        <taxon>Pseudomonadati</taxon>
        <taxon>Pseudomonadota</taxon>
        <taxon>Gammaproteobacteria</taxon>
        <taxon>Cellvibrionales</taxon>
        <taxon>Halieaceae</taxon>
        <taxon>Pseudohaliea</taxon>
    </lineage>
</organism>
<gene>
    <name evidence="15" type="ORF">HRUBRA_01063</name>
</gene>
<evidence type="ECO:0000256" key="6">
    <source>
        <dbReference type="ARBA" id="ARBA00023004"/>
    </source>
</evidence>
<dbReference type="PATRIC" id="fig|1265313.6.peg.1048"/>
<evidence type="ECO:0000256" key="1">
    <source>
        <dbReference type="ARBA" id="ARBA00004571"/>
    </source>
</evidence>
<dbReference type="PANTHER" id="PTHR32552">
    <property type="entry name" value="FERRICHROME IRON RECEPTOR-RELATED"/>
    <property type="match status" value="1"/>
</dbReference>
<evidence type="ECO:0000256" key="11">
    <source>
        <dbReference type="PROSITE-ProRule" id="PRU01360"/>
    </source>
</evidence>
<evidence type="ECO:0000313" key="16">
    <source>
        <dbReference type="Proteomes" id="UP000029640"/>
    </source>
</evidence>
<reference evidence="15 16" key="1">
    <citation type="journal article" date="2014" name="Genome Announc.">
        <title>Genome Sequence of Gammaproteobacterial Pseudohaliea rubra Type Strain DSM 19751, Isolated from Coastal Seawater of the Mediterranean Sea.</title>
        <authorList>
            <person name="Spring S."/>
            <person name="Fiebig A."/>
            <person name="Riedel T."/>
            <person name="Goker M."/>
            <person name="Klenk H.P."/>
        </authorList>
    </citation>
    <scope>NUCLEOTIDE SEQUENCE [LARGE SCALE GENOMIC DNA]</scope>
    <source>
        <strain evidence="15 16">DSM 19751</strain>
    </source>
</reference>
<evidence type="ECO:0000259" key="13">
    <source>
        <dbReference type="Pfam" id="PF00593"/>
    </source>
</evidence>
<comment type="subcellular location">
    <subcellularLocation>
        <location evidence="1 11">Cell outer membrane</location>
        <topology evidence="1 11">Multi-pass membrane protein</topology>
    </subcellularLocation>
</comment>
<dbReference type="InterPro" id="IPR036942">
    <property type="entry name" value="Beta-barrel_TonB_sf"/>
</dbReference>
<dbReference type="STRING" id="1265313.HRUBRA_01063"/>
<evidence type="ECO:0000256" key="5">
    <source>
        <dbReference type="ARBA" id="ARBA00022692"/>
    </source>
</evidence>
<dbReference type="PROSITE" id="PS52016">
    <property type="entry name" value="TONB_DEPENDENT_REC_3"/>
    <property type="match status" value="1"/>
</dbReference>
<keyword evidence="10 11" id="KW-0998">Cell outer membrane</keyword>
<evidence type="ECO:0000313" key="15">
    <source>
        <dbReference type="EMBL" id="KGE04377.1"/>
    </source>
</evidence>
<keyword evidence="16" id="KW-1185">Reference proteome</keyword>
<dbReference type="InterPro" id="IPR039426">
    <property type="entry name" value="TonB-dep_rcpt-like"/>
</dbReference>
<dbReference type="InterPro" id="IPR012910">
    <property type="entry name" value="Plug_dom"/>
</dbReference>
<dbReference type="eggNOG" id="COG4771">
    <property type="taxonomic scope" value="Bacteria"/>
</dbReference>
<evidence type="ECO:0000256" key="2">
    <source>
        <dbReference type="ARBA" id="ARBA00022448"/>
    </source>
</evidence>
<evidence type="ECO:0000259" key="14">
    <source>
        <dbReference type="Pfam" id="PF07715"/>
    </source>
</evidence>
<proteinExistence type="inferred from homology"/>
<keyword evidence="9 11" id="KW-0472">Membrane</keyword>
<accession>A0A095VSD9</accession>
<comment type="caution">
    <text evidence="15">The sequence shown here is derived from an EMBL/GenBank/DDBJ whole genome shotgun (WGS) entry which is preliminary data.</text>
</comment>
<keyword evidence="15" id="KW-0675">Receptor</keyword>
<dbReference type="RefSeq" id="WP_035515021.1">
    <property type="nucleotide sequence ID" value="NZ_KN234752.1"/>
</dbReference>
<keyword evidence="2 11" id="KW-0813">Transport</keyword>
<feature type="domain" description="TonB-dependent receptor plug" evidence="14">
    <location>
        <begin position="45"/>
        <end position="153"/>
    </location>
</feature>
<sequence length="737" mass="81576">MNRQITLSAVVVAVSVGHGAVAEAQETRLRLEEVIVTAQRREESIQDVAIAVSAFSEEDLEKLGAISMENVARVTPGLYFQEGERMKSSSTTIRGIAAVSGSAGADPSVGYYIDDVYLGNTVGSVIDLYDAQRIEVLRGPQGTLYGRNTIGGVINITSKRPTNEFSGKFTAQLGNYNMQRYFGTVSGPLVPGKLSGLVTALYHEREGYLDNQFLNTDTNDRNQWGLRGSLLFTPTDRLEFLLSADVREVDQKAQTFETLANDDNSLLGSLGLLVNRDPEDRVTFGDFAGEETLEDAYGVSLRGVYSGEGYEVVGVGGYRTYKYFVDGESDLLPFGIGRNFDPEELDLFTGELRIASQTDSPFQWLAGVYYSELESVNDGGILIQNDLLTLLGAGFLGEVEGGSRGDHRAETYAIFASFDYRFNEQFELTIGARHTWEEKDFSWVQNDLESIFGAPILGGTGAAEANDSWDETTPTVTLRYRPSDDVMLYATYSRGFKSGGYNVDSGVPSQQAEGFDPEFLDNYELGLKSTWFNQRLLVNASIYAMEWEDIHIRADDPATPQSFDPRIDNAGEAHSNGVELEIKALLSDQLTVSFMGNYMDAGYDEGELPTGVGQGVPLDHFTRVPDYTASADIEYTIPLPANLDLVLRGEWRRQGDMYLDPRPASIDPFNEQPGYSLYNARITLNAENWYAAVWGYNLSDETYLVNTFDLFSNPFVSQYFSVLGPPRTVGVELQYRF</sequence>
<comment type="similarity">
    <text evidence="11 12">Belongs to the TonB-dependent receptor family.</text>
</comment>
<evidence type="ECO:0000256" key="12">
    <source>
        <dbReference type="RuleBase" id="RU003357"/>
    </source>
</evidence>
<dbReference type="GO" id="GO:0006826">
    <property type="term" value="P:iron ion transport"/>
    <property type="evidence" value="ECO:0007669"/>
    <property type="project" value="UniProtKB-KW"/>
</dbReference>
<dbReference type="PANTHER" id="PTHR32552:SF81">
    <property type="entry name" value="TONB-DEPENDENT OUTER MEMBRANE RECEPTOR"/>
    <property type="match status" value="1"/>
</dbReference>
<evidence type="ECO:0000256" key="8">
    <source>
        <dbReference type="ARBA" id="ARBA00023077"/>
    </source>
</evidence>
<evidence type="ECO:0000256" key="7">
    <source>
        <dbReference type="ARBA" id="ARBA00023065"/>
    </source>
</evidence>
<keyword evidence="3 11" id="KW-1134">Transmembrane beta strand</keyword>
<keyword evidence="6" id="KW-0408">Iron</keyword>
<dbReference type="GO" id="GO:0009279">
    <property type="term" value="C:cell outer membrane"/>
    <property type="evidence" value="ECO:0007669"/>
    <property type="project" value="UniProtKB-SubCell"/>
</dbReference>
<evidence type="ECO:0000256" key="9">
    <source>
        <dbReference type="ARBA" id="ARBA00023136"/>
    </source>
</evidence>
<dbReference type="InterPro" id="IPR000531">
    <property type="entry name" value="Beta-barrel_TonB"/>
</dbReference>
<evidence type="ECO:0000256" key="3">
    <source>
        <dbReference type="ARBA" id="ARBA00022452"/>
    </source>
</evidence>
<keyword evidence="4" id="KW-0410">Iron transport</keyword>
<evidence type="ECO:0000256" key="4">
    <source>
        <dbReference type="ARBA" id="ARBA00022496"/>
    </source>
</evidence>